<name>M5IH65_9BACT</name>
<proteinExistence type="predicted"/>
<reference evidence="2 3" key="1">
    <citation type="journal article" date="2013" name="Genome Announc.">
        <title>Genome Sequence of Campylobacter showae UNSWCD, Isolated from a Patient with Crohn's Disease.</title>
        <authorList>
            <person name="Tay A.P."/>
            <person name="Kaakoush N.O."/>
            <person name="Deshpande N.P."/>
            <person name="Chen Z."/>
            <person name="Mitchell H."/>
            <person name="Wilkins M.R."/>
        </authorList>
    </citation>
    <scope>NUCLEOTIDE SEQUENCE [LARGE SCALE GENOMIC DNA]</scope>
    <source>
        <strain evidence="2 3">CSUNSWCD</strain>
    </source>
</reference>
<evidence type="ECO:0000313" key="3">
    <source>
        <dbReference type="Proteomes" id="UP000011939"/>
    </source>
</evidence>
<feature type="transmembrane region" description="Helical" evidence="1">
    <location>
        <begin position="6"/>
        <end position="25"/>
    </location>
</feature>
<gene>
    <name evidence="2" type="ORF">CSUNSWCD_1499</name>
</gene>
<organism evidence="2 3">
    <name type="scientific">Campylobacter showae CSUNSWCD</name>
    <dbReference type="NCBI Taxonomy" id="1244083"/>
    <lineage>
        <taxon>Bacteria</taxon>
        <taxon>Pseudomonadati</taxon>
        <taxon>Campylobacterota</taxon>
        <taxon>Epsilonproteobacteria</taxon>
        <taxon>Campylobacterales</taxon>
        <taxon>Campylobacteraceae</taxon>
        <taxon>Campylobacter</taxon>
    </lineage>
</organism>
<dbReference type="RefSeq" id="WP_009497322.1">
    <property type="nucleotide sequence ID" value="NZ_AMZQ01000021.1"/>
</dbReference>
<keyword evidence="1" id="KW-1133">Transmembrane helix</keyword>
<protein>
    <submittedName>
        <fullName evidence="2">Uncharacterized protein</fullName>
    </submittedName>
</protein>
<keyword evidence="1" id="KW-0472">Membrane</keyword>
<dbReference type="STRING" id="1244083.CSUNSWCD_1499"/>
<accession>M5IH65</accession>
<comment type="caution">
    <text evidence="2">The sequence shown here is derived from an EMBL/GenBank/DDBJ whole genome shotgun (WGS) entry which is preliminary data.</text>
</comment>
<evidence type="ECO:0000256" key="1">
    <source>
        <dbReference type="SAM" id="Phobius"/>
    </source>
</evidence>
<dbReference type="AlphaFoldDB" id="M5IH65"/>
<evidence type="ECO:0000313" key="2">
    <source>
        <dbReference type="EMBL" id="EKU10135.1"/>
    </source>
</evidence>
<dbReference type="Proteomes" id="UP000011939">
    <property type="component" value="Unassembled WGS sequence"/>
</dbReference>
<dbReference type="PATRIC" id="fig|1244083.3.peg.2481"/>
<dbReference type="EMBL" id="AMZQ01000021">
    <property type="protein sequence ID" value="EKU10135.1"/>
    <property type="molecule type" value="Genomic_DNA"/>
</dbReference>
<keyword evidence="1" id="KW-0812">Transmembrane</keyword>
<sequence>MYFGIPQNASVFVFLFVMFVAYRIYKNMARNSALHDAELKSVKEMYQRGYEIRLSDLKHVTAEELNSLHIKFIF</sequence>